<keyword evidence="2" id="KW-0520">NAD</keyword>
<dbReference type="SUPFAM" id="SSF52283">
    <property type="entry name" value="Formate/glycerate dehydrogenase catalytic domain-like"/>
    <property type="match status" value="1"/>
</dbReference>
<accession>A0A382G8N2</accession>
<dbReference type="GO" id="GO:0016491">
    <property type="term" value="F:oxidoreductase activity"/>
    <property type="evidence" value="ECO:0007669"/>
    <property type="project" value="UniProtKB-KW"/>
</dbReference>
<evidence type="ECO:0000256" key="2">
    <source>
        <dbReference type="ARBA" id="ARBA00023027"/>
    </source>
</evidence>
<keyword evidence="1" id="KW-0560">Oxidoreductase</keyword>
<dbReference type="SUPFAM" id="SSF51735">
    <property type="entry name" value="NAD(P)-binding Rossmann-fold domains"/>
    <property type="match status" value="1"/>
</dbReference>
<dbReference type="InterPro" id="IPR036291">
    <property type="entry name" value="NAD(P)-bd_dom_sf"/>
</dbReference>
<dbReference type="Gene3D" id="3.40.50.720">
    <property type="entry name" value="NAD(P)-binding Rossmann-like Domain"/>
    <property type="match status" value="2"/>
</dbReference>
<dbReference type="GO" id="GO:0051287">
    <property type="term" value="F:NAD binding"/>
    <property type="evidence" value="ECO:0007669"/>
    <property type="project" value="InterPro"/>
</dbReference>
<name>A0A382G8N2_9ZZZZ</name>
<dbReference type="PANTHER" id="PTHR43333:SF1">
    <property type="entry name" value="D-ISOMER SPECIFIC 2-HYDROXYACID DEHYDROGENASE NAD-BINDING DOMAIN-CONTAINING PROTEIN"/>
    <property type="match status" value="1"/>
</dbReference>
<proteinExistence type="predicted"/>
<gene>
    <name evidence="4" type="ORF">METZ01_LOCUS223797</name>
</gene>
<reference evidence="4" key="1">
    <citation type="submission" date="2018-05" db="EMBL/GenBank/DDBJ databases">
        <authorList>
            <person name="Lanie J.A."/>
            <person name="Ng W.-L."/>
            <person name="Kazmierczak K.M."/>
            <person name="Andrzejewski T.M."/>
            <person name="Davidsen T.M."/>
            <person name="Wayne K.J."/>
            <person name="Tettelin H."/>
            <person name="Glass J.I."/>
            <person name="Rusch D."/>
            <person name="Podicherti R."/>
            <person name="Tsui H.-C.T."/>
            <person name="Winkler M.E."/>
        </authorList>
    </citation>
    <scope>NUCLEOTIDE SEQUENCE</scope>
</reference>
<organism evidence="4">
    <name type="scientific">marine metagenome</name>
    <dbReference type="NCBI Taxonomy" id="408172"/>
    <lineage>
        <taxon>unclassified sequences</taxon>
        <taxon>metagenomes</taxon>
        <taxon>ecological metagenomes</taxon>
    </lineage>
</organism>
<feature type="domain" description="D-isomer specific 2-hydroxyacid dehydrogenase NAD-binding" evidence="3">
    <location>
        <begin position="131"/>
        <end position="303"/>
    </location>
</feature>
<evidence type="ECO:0000313" key="4">
    <source>
        <dbReference type="EMBL" id="SVB70943.1"/>
    </source>
</evidence>
<dbReference type="PANTHER" id="PTHR43333">
    <property type="entry name" value="2-HACID_DH_C DOMAIN-CONTAINING PROTEIN"/>
    <property type="match status" value="1"/>
</dbReference>
<dbReference type="InterPro" id="IPR006140">
    <property type="entry name" value="D-isomer_DH_NAD-bd"/>
</dbReference>
<protein>
    <recommendedName>
        <fullName evidence="3">D-isomer specific 2-hydroxyacid dehydrogenase NAD-binding domain-containing protein</fullName>
    </recommendedName>
</protein>
<dbReference type="Pfam" id="PF02826">
    <property type="entry name" value="2-Hacid_dh_C"/>
    <property type="match status" value="1"/>
</dbReference>
<evidence type="ECO:0000256" key="1">
    <source>
        <dbReference type="ARBA" id="ARBA00023002"/>
    </source>
</evidence>
<dbReference type="EMBL" id="UINC01053882">
    <property type="protein sequence ID" value="SVB70943.1"/>
    <property type="molecule type" value="Genomic_DNA"/>
</dbReference>
<dbReference type="CDD" id="cd05300">
    <property type="entry name" value="2-Hacid_dh_1"/>
    <property type="match status" value="1"/>
</dbReference>
<sequence>MTKEKIQIHIKNNHGSPETFPPTKEGEKVFTITEKHIQTARKRHPNVADQIGVVIDWDLDNFFQSMKTSDVLVTWDLPTESLSTVAPRLKFIHIIGAGVEHLCPMDWVPEGVTVVNNRGVHTEKGGEFGLMSVLMLNNRMTSVIENQKYTHWESLYSNPLAGKTLVVIGVGNIGGAVGQKCARLKMNVIGVSRHGRPIAEFIEVVTSDHLDQVLPLADFVLMATPLTPETRNMFNRYKQSLTKSGAGIINIGRAGTMDYEALIDNLNCGHFSGAILDVFDNEPLPPTSPLWKTPNLLVTPHISADDGGTYIDMTLDLVFENLERFIKGQELKNIVRPELGY</sequence>
<dbReference type="AlphaFoldDB" id="A0A382G8N2"/>
<evidence type="ECO:0000259" key="3">
    <source>
        <dbReference type="Pfam" id="PF02826"/>
    </source>
</evidence>